<keyword evidence="8" id="KW-1185">Reference proteome</keyword>
<accession>A0ABQ2D709</accession>
<evidence type="ECO:0000313" key="8">
    <source>
        <dbReference type="Proteomes" id="UP000606115"/>
    </source>
</evidence>
<dbReference type="PANTHER" id="PTHR42988">
    <property type="entry name" value="PHOSPHOHYDROLASE"/>
    <property type="match status" value="1"/>
</dbReference>
<sequence>MKKLTVVQLSDPHLCAEGKLLHGTIDAWARLRAALHSAKHFNPDVVVVTGDIADRGAPIHGRAAKLFAKFQDKLGCPIITVPGNHDPQDSINEAFNVYRLSTGPRIANTVHEINGLRIIGLDSGGYRESQGRLDMEQLQWLSGLLRVPAPRGSLIALHHPPVDSLNAHMIGRGLANPEELALVLSGSDVRGILCGHFHQAGVGQLKGTNVYQAPATSYNTDVYAPQQILSGPEGSWFSLHHIDSHSMSSTPIPVRHGSRKPKNQQASTTKNATRARIPAHSKGRTP</sequence>
<evidence type="ECO:0000256" key="4">
    <source>
        <dbReference type="ARBA" id="ARBA00025742"/>
    </source>
</evidence>
<comment type="caution">
    <text evidence="7">The sequence shown here is derived from an EMBL/GenBank/DDBJ whole genome shotgun (WGS) entry which is preliminary data.</text>
</comment>
<dbReference type="SUPFAM" id="SSF56300">
    <property type="entry name" value="Metallo-dependent phosphatases"/>
    <property type="match status" value="1"/>
</dbReference>
<dbReference type="EMBL" id="BMKX01000001">
    <property type="protein sequence ID" value="GGJ48321.1"/>
    <property type="molecule type" value="Genomic_DNA"/>
</dbReference>
<dbReference type="PANTHER" id="PTHR42988:SF2">
    <property type="entry name" value="CYCLIC NUCLEOTIDE PHOSPHODIESTERASE CBUA0032-RELATED"/>
    <property type="match status" value="1"/>
</dbReference>
<dbReference type="RefSeq" id="WP_188683242.1">
    <property type="nucleotide sequence ID" value="NZ_BMKX01000001.1"/>
</dbReference>
<dbReference type="InterPro" id="IPR050884">
    <property type="entry name" value="CNP_phosphodiesterase-III"/>
</dbReference>
<protein>
    <submittedName>
        <fullName evidence="7">3',5'-cyclic adenosine monophosphate phosphodiesterase CpdA</fullName>
    </submittedName>
</protein>
<keyword evidence="2" id="KW-0378">Hydrolase</keyword>
<feature type="compositionally biased region" description="Basic residues" evidence="5">
    <location>
        <begin position="277"/>
        <end position="286"/>
    </location>
</feature>
<evidence type="ECO:0000256" key="3">
    <source>
        <dbReference type="ARBA" id="ARBA00023004"/>
    </source>
</evidence>
<dbReference type="GeneID" id="303302779"/>
<keyword evidence="1" id="KW-0479">Metal-binding</keyword>
<evidence type="ECO:0000256" key="2">
    <source>
        <dbReference type="ARBA" id="ARBA00022801"/>
    </source>
</evidence>
<keyword evidence="3" id="KW-0408">Iron</keyword>
<proteinExistence type="inferred from homology"/>
<comment type="similarity">
    <text evidence="4">Belongs to the cyclic nucleotide phosphodiesterase class-III family.</text>
</comment>
<dbReference type="InterPro" id="IPR004843">
    <property type="entry name" value="Calcineurin-like_PHP"/>
</dbReference>
<name>A0ABQ2D709_9MICC</name>
<feature type="domain" description="Calcineurin-like phosphoesterase" evidence="6">
    <location>
        <begin position="5"/>
        <end position="199"/>
    </location>
</feature>
<feature type="compositionally biased region" description="Polar residues" evidence="5">
    <location>
        <begin position="263"/>
        <end position="272"/>
    </location>
</feature>
<evidence type="ECO:0000313" key="7">
    <source>
        <dbReference type="EMBL" id="GGJ48321.1"/>
    </source>
</evidence>
<dbReference type="Proteomes" id="UP000606115">
    <property type="component" value="Unassembled WGS sequence"/>
</dbReference>
<dbReference type="Pfam" id="PF00149">
    <property type="entry name" value="Metallophos"/>
    <property type="match status" value="1"/>
</dbReference>
<dbReference type="InterPro" id="IPR029052">
    <property type="entry name" value="Metallo-depent_PP-like"/>
</dbReference>
<feature type="region of interest" description="Disordered" evidence="5">
    <location>
        <begin position="247"/>
        <end position="286"/>
    </location>
</feature>
<gene>
    <name evidence="7" type="primary">cpdA</name>
    <name evidence="7" type="ORF">GCM10007173_03650</name>
</gene>
<reference evidence="8" key="1">
    <citation type="journal article" date="2019" name="Int. J. Syst. Evol. Microbiol.">
        <title>The Global Catalogue of Microorganisms (GCM) 10K type strain sequencing project: providing services to taxonomists for standard genome sequencing and annotation.</title>
        <authorList>
            <consortium name="The Broad Institute Genomics Platform"/>
            <consortium name="The Broad Institute Genome Sequencing Center for Infectious Disease"/>
            <person name="Wu L."/>
            <person name="Ma J."/>
        </authorList>
    </citation>
    <scope>NUCLEOTIDE SEQUENCE [LARGE SCALE GENOMIC DNA]</scope>
    <source>
        <strain evidence="8">CGMCC 1.3685</strain>
    </source>
</reference>
<evidence type="ECO:0000259" key="6">
    <source>
        <dbReference type="Pfam" id="PF00149"/>
    </source>
</evidence>
<organism evidence="7 8">
    <name type="scientific">Glutamicibacter ardleyensis</name>
    <dbReference type="NCBI Taxonomy" id="225894"/>
    <lineage>
        <taxon>Bacteria</taxon>
        <taxon>Bacillati</taxon>
        <taxon>Actinomycetota</taxon>
        <taxon>Actinomycetes</taxon>
        <taxon>Micrococcales</taxon>
        <taxon>Micrococcaceae</taxon>
        <taxon>Glutamicibacter</taxon>
    </lineage>
</organism>
<dbReference type="Gene3D" id="3.60.21.10">
    <property type="match status" value="1"/>
</dbReference>
<evidence type="ECO:0000256" key="5">
    <source>
        <dbReference type="SAM" id="MobiDB-lite"/>
    </source>
</evidence>
<evidence type="ECO:0000256" key="1">
    <source>
        <dbReference type="ARBA" id="ARBA00022723"/>
    </source>
</evidence>